<reference evidence="1 2" key="1">
    <citation type="journal article" date="2022" name="New Phytol.">
        <title>Ecological generalism drives hyperdiversity of secondary metabolite gene clusters in xylarialean endophytes.</title>
        <authorList>
            <person name="Franco M.E.E."/>
            <person name="Wisecaver J.H."/>
            <person name="Arnold A.E."/>
            <person name="Ju Y.M."/>
            <person name="Slot J.C."/>
            <person name="Ahrendt S."/>
            <person name="Moore L.P."/>
            <person name="Eastman K.E."/>
            <person name="Scott K."/>
            <person name="Konkel Z."/>
            <person name="Mondo S.J."/>
            <person name="Kuo A."/>
            <person name="Hayes R.D."/>
            <person name="Haridas S."/>
            <person name="Andreopoulos B."/>
            <person name="Riley R."/>
            <person name="LaButti K."/>
            <person name="Pangilinan J."/>
            <person name="Lipzen A."/>
            <person name="Amirebrahimi M."/>
            <person name="Yan J."/>
            <person name="Adam C."/>
            <person name="Keymanesh K."/>
            <person name="Ng V."/>
            <person name="Louie K."/>
            <person name="Northen T."/>
            <person name="Drula E."/>
            <person name="Henrissat B."/>
            <person name="Hsieh H.M."/>
            <person name="Youens-Clark K."/>
            <person name="Lutzoni F."/>
            <person name="Miadlikowska J."/>
            <person name="Eastwood D.C."/>
            <person name="Hamelin R.C."/>
            <person name="Grigoriev I.V."/>
            <person name="U'Ren J.M."/>
        </authorList>
    </citation>
    <scope>NUCLEOTIDE SEQUENCE [LARGE SCALE GENOMIC DNA]</scope>
    <source>
        <strain evidence="1 2">ER1909</strain>
    </source>
</reference>
<sequence length="547" mass="60716">MVMEINIPGIVNAAMPNRGNRNIGIISSNGLNHNDPGFLSSDFPQSPPKLYITSEDEEFDLSTIKEWRDEGFNVEYVPMGAGGKEYRMKLDSMSRTNLGPCETYGIVAYGDAASFCLEHFHILDNNPEYKLCCLIAYYPTRIPDPRTKFPGGIQVVVHLANGEEVGVVKQTQMVGIQGKKRTTKKTIDRGIGTGGTLDMGYPSYSYDATPGFAEHDLDEFDRVNAERAWSRSLALARRAFRKDVDLEQVLEQNVENKFYTRQVQQTMSTYSAHKSPHVTYVPTLTGGIGTEELQRFYSEFFINCNPPSLKLTLLSRTIGADRLVDEMHVAFKHTQEMPWILPGIPPTNKRVEILVVSIVTVRGGKLYHEHIYWDQASVLVQVGLLDPKVVPQKASENGVKKLPVVGKEAARRVLRGYDQGDEGEATNELIPEWDDGDDIEDDVGEDANKKTGGSNEKKAEKAKADADADADAAKPEPEKVEPEKAEPEKIDPEKTEAAEVDTEKKMEEEKPETENLEAGTGEAQEESQGKEPEQGSSSQAEGEDKKT</sequence>
<gene>
    <name evidence="1" type="ORF">F4821DRAFT_258733</name>
</gene>
<protein>
    <submittedName>
        <fullName evidence="1">Uncharacterized protein</fullName>
    </submittedName>
</protein>
<evidence type="ECO:0000313" key="2">
    <source>
        <dbReference type="Proteomes" id="UP001497680"/>
    </source>
</evidence>
<evidence type="ECO:0000313" key="1">
    <source>
        <dbReference type="EMBL" id="KAI6087681.1"/>
    </source>
</evidence>
<dbReference type="Proteomes" id="UP001497680">
    <property type="component" value="Unassembled WGS sequence"/>
</dbReference>
<name>A0ACC0D587_9PEZI</name>
<keyword evidence="2" id="KW-1185">Reference proteome</keyword>
<accession>A0ACC0D587</accession>
<comment type="caution">
    <text evidence="1">The sequence shown here is derived from an EMBL/GenBank/DDBJ whole genome shotgun (WGS) entry which is preliminary data.</text>
</comment>
<proteinExistence type="predicted"/>
<dbReference type="EMBL" id="MU394306">
    <property type="protein sequence ID" value="KAI6087681.1"/>
    <property type="molecule type" value="Genomic_DNA"/>
</dbReference>
<organism evidence="1 2">
    <name type="scientific">Hypoxylon rubiginosum</name>
    <dbReference type="NCBI Taxonomy" id="110542"/>
    <lineage>
        <taxon>Eukaryota</taxon>
        <taxon>Fungi</taxon>
        <taxon>Dikarya</taxon>
        <taxon>Ascomycota</taxon>
        <taxon>Pezizomycotina</taxon>
        <taxon>Sordariomycetes</taxon>
        <taxon>Xylariomycetidae</taxon>
        <taxon>Xylariales</taxon>
        <taxon>Hypoxylaceae</taxon>
        <taxon>Hypoxylon</taxon>
    </lineage>
</organism>